<dbReference type="AlphaFoldDB" id="A0A4Y6PZE1"/>
<dbReference type="InterPro" id="IPR011055">
    <property type="entry name" value="Dup_hybrid_motif"/>
</dbReference>
<feature type="region of interest" description="Disordered" evidence="1">
    <location>
        <begin position="204"/>
        <end position="252"/>
    </location>
</feature>
<protein>
    <submittedName>
        <fullName evidence="3">M23 family metallopeptidase</fullName>
    </submittedName>
</protein>
<organism evidence="3 4">
    <name type="scientific">Persicimonas caeni</name>
    <dbReference type="NCBI Taxonomy" id="2292766"/>
    <lineage>
        <taxon>Bacteria</taxon>
        <taxon>Deltaproteobacteria</taxon>
        <taxon>Bradymonadales</taxon>
        <taxon>Bradymonadaceae</taxon>
        <taxon>Persicimonas</taxon>
    </lineage>
</organism>
<dbReference type="GO" id="GO:0004222">
    <property type="term" value="F:metalloendopeptidase activity"/>
    <property type="evidence" value="ECO:0007669"/>
    <property type="project" value="TreeGrafter"/>
</dbReference>
<dbReference type="SUPFAM" id="SSF51261">
    <property type="entry name" value="Duplicated hybrid motif"/>
    <property type="match status" value="1"/>
</dbReference>
<proteinExistence type="predicted"/>
<dbReference type="EMBL" id="CP041186">
    <property type="protein sequence ID" value="QDG53610.1"/>
    <property type="molecule type" value="Genomic_DNA"/>
</dbReference>
<evidence type="ECO:0000313" key="3">
    <source>
        <dbReference type="EMBL" id="QDG53610.1"/>
    </source>
</evidence>
<name>A0A4Y6PZE1_PERCE</name>
<dbReference type="Proteomes" id="UP000315995">
    <property type="component" value="Chromosome"/>
</dbReference>
<accession>A0A5B8YB15</accession>
<feature type="compositionally biased region" description="Polar residues" evidence="1">
    <location>
        <begin position="207"/>
        <end position="219"/>
    </location>
</feature>
<dbReference type="CDD" id="cd12797">
    <property type="entry name" value="M23_peptidase"/>
    <property type="match status" value="1"/>
</dbReference>
<dbReference type="Pfam" id="PF01551">
    <property type="entry name" value="Peptidase_M23"/>
    <property type="match status" value="1"/>
</dbReference>
<dbReference type="InterPro" id="IPR016047">
    <property type="entry name" value="M23ase_b-sheet_dom"/>
</dbReference>
<dbReference type="Gene3D" id="2.70.70.10">
    <property type="entry name" value="Glucose Permease (Domain IIA)"/>
    <property type="match status" value="1"/>
</dbReference>
<evidence type="ECO:0000313" key="4">
    <source>
        <dbReference type="Proteomes" id="UP000315995"/>
    </source>
</evidence>
<dbReference type="OrthoDB" id="9815245at2"/>
<accession>A0A4Y6PZE1</accession>
<keyword evidence="4" id="KW-1185">Reference proteome</keyword>
<sequence length="252" mass="27241">MVGNVHLTSWVLWRIRRSKRSLSRTTPLMYRLPRTASVATTSLLILACLLLGAAPASAAPSLRAPWACGEAYPVSQSHNTGSHIGKGTWSWDFAMPVGTALIAPADGIVRAVRQDSTRYGCDSSYAYDANYVILSFQDGTEALFLHLEANSSPLEVGDRVRTGDFIGRVGMSGWTCGPHLHFQIQKTCDSWWCSSVEANFAEHGDPSTGQQITSSNCTRPTEEPQMASYTPEDATGGVDGPDKDAGPACWIE</sequence>
<evidence type="ECO:0000259" key="2">
    <source>
        <dbReference type="Pfam" id="PF01551"/>
    </source>
</evidence>
<dbReference type="PANTHER" id="PTHR21666">
    <property type="entry name" value="PEPTIDASE-RELATED"/>
    <property type="match status" value="1"/>
</dbReference>
<dbReference type="InterPro" id="IPR050570">
    <property type="entry name" value="Cell_wall_metabolism_enzyme"/>
</dbReference>
<feature type="domain" description="M23ase beta-sheet core" evidence="2">
    <location>
        <begin position="91"/>
        <end position="188"/>
    </location>
</feature>
<evidence type="ECO:0000256" key="1">
    <source>
        <dbReference type="SAM" id="MobiDB-lite"/>
    </source>
</evidence>
<gene>
    <name evidence="3" type="ORF">FIV42_23550</name>
</gene>
<reference evidence="3 4" key="1">
    <citation type="submission" date="2019-06" db="EMBL/GenBank/DDBJ databases">
        <title>Persicimonas caeni gen. nov., sp. nov., a predatory bacterium isolated from solar saltern.</title>
        <authorList>
            <person name="Wang S."/>
        </authorList>
    </citation>
    <scope>NUCLEOTIDE SEQUENCE [LARGE SCALE GENOMIC DNA]</scope>
    <source>
        <strain evidence="3 4">YN101</strain>
    </source>
</reference>
<dbReference type="PANTHER" id="PTHR21666:SF270">
    <property type="entry name" value="MUREIN HYDROLASE ACTIVATOR ENVC"/>
    <property type="match status" value="1"/>
</dbReference>